<dbReference type="InterPro" id="IPR029060">
    <property type="entry name" value="PIN-like_dom_sf"/>
</dbReference>
<dbReference type="InterPro" id="IPR033411">
    <property type="entry name" value="Ribonuclease_PIN"/>
</dbReference>
<dbReference type="GeneID" id="12449188"/>
<reference evidence="2" key="1">
    <citation type="journal article" date="2020" name="mSystems">
        <title>Genome- and Community-Level Interaction Insights into Carbon Utilization and Element Cycling Functions of Hydrothermarchaeota in Hydrothermal Sediment.</title>
        <authorList>
            <person name="Zhou Z."/>
            <person name="Liu Y."/>
            <person name="Xu W."/>
            <person name="Pan J."/>
            <person name="Luo Z.H."/>
            <person name="Li M."/>
        </authorList>
    </citation>
    <scope>NUCLEOTIDE SEQUENCE [LARGE SCALE GENOMIC DNA]</scope>
    <source>
        <strain evidence="2">SpSt-1261</strain>
    </source>
</reference>
<proteinExistence type="predicted"/>
<evidence type="ECO:0000313" key="3">
    <source>
        <dbReference type="EMBL" id="MBE9390872.1"/>
    </source>
</evidence>
<comment type="caution">
    <text evidence="2">The sequence shown here is derived from an EMBL/GenBank/DDBJ whole genome shotgun (WGS) entry which is preliminary data.</text>
</comment>
<protein>
    <recommendedName>
        <fullName evidence="1">PIN domain-containing protein</fullName>
    </recommendedName>
</protein>
<dbReference type="Proteomes" id="UP000652307">
    <property type="component" value="Unassembled WGS sequence"/>
</dbReference>
<reference evidence="3" key="2">
    <citation type="submission" date="2020-10" db="EMBL/GenBank/DDBJ databases">
        <title>Fervidococcus fontis strain 3639Fd - the first crenarchaeon capable of growth on lipids.</title>
        <authorList>
            <person name="Kochetkova T.V."/>
            <person name="Elcheninov A.G."/>
            <person name="Toschakov S.V."/>
            <person name="Kublanov I.V."/>
        </authorList>
    </citation>
    <scope>NUCLEOTIDE SEQUENCE</scope>
    <source>
        <strain evidence="3">3639Fd</strain>
    </source>
</reference>
<gene>
    <name evidence="2" type="ORF">ENO39_01905</name>
    <name evidence="3" type="ORF">IOK49_02085</name>
</gene>
<sequence>MKKSSDFKTVYIFDTGAFLTGLHLSFPFQIYTVKEVVDEVKDFENKSKLEYTLSANRIIIEEVEDDLRSLNKKLSKALSKADRKLINLALKKKGEGFNVVVFTDDYKIQEALLSVGIEFKPIRYRSIKR</sequence>
<dbReference type="RefSeq" id="WP_014557266.1">
    <property type="nucleotide sequence ID" value="NZ_DSFH01000033.1"/>
</dbReference>
<evidence type="ECO:0000259" key="1">
    <source>
        <dbReference type="SMART" id="SM00670"/>
    </source>
</evidence>
<dbReference type="Proteomes" id="UP000886076">
    <property type="component" value="Unassembled WGS sequence"/>
</dbReference>
<feature type="domain" description="PIN" evidence="1">
    <location>
        <begin position="9"/>
        <end position="110"/>
    </location>
</feature>
<dbReference type="AlphaFoldDB" id="A0A7C2VND7"/>
<name>A0A7C2VND7_9CREN</name>
<dbReference type="Pfam" id="PF17146">
    <property type="entry name" value="PIN_6"/>
    <property type="match status" value="1"/>
</dbReference>
<dbReference type="InterPro" id="IPR002716">
    <property type="entry name" value="PIN_dom"/>
</dbReference>
<dbReference type="OMA" id="EICGHKV"/>
<evidence type="ECO:0000313" key="2">
    <source>
        <dbReference type="EMBL" id="HEW63801.1"/>
    </source>
</evidence>
<dbReference type="SUPFAM" id="SSF88723">
    <property type="entry name" value="PIN domain-like"/>
    <property type="match status" value="1"/>
</dbReference>
<dbReference type="EMBL" id="JADEZV010000001">
    <property type="protein sequence ID" value="MBE9390872.1"/>
    <property type="molecule type" value="Genomic_DNA"/>
</dbReference>
<dbReference type="Gene3D" id="3.40.50.1010">
    <property type="entry name" value="5'-nuclease"/>
    <property type="match status" value="1"/>
</dbReference>
<dbReference type="EMBL" id="DSFH01000033">
    <property type="protein sequence ID" value="HEW63801.1"/>
    <property type="molecule type" value="Genomic_DNA"/>
</dbReference>
<accession>A0A7C2VND7</accession>
<organism evidence="2">
    <name type="scientific">Fervidicoccus fontis</name>
    <dbReference type="NCBI Taxonomy" id="683846"/>
    <lineage>
        <taxon>Archaea</taxon>
        <taxon>Thermoproteota</taxon>
        <taxon>Thermoprotei</taxon>
        <taxon>Fervidicoccales</taxon>
        <taxon>Fervidicoccaceae</taxon>
        <taxon>Fervidicoccus</taxon>
    </lineage>
</organism>
<dbReference type="SMART" id="SM00670">
    <property type="entry name" value="PINc"/>
    <property type="match status" value="1"/>
</dbReference>